<keyword evidence="1" id="KW-0732">Signal</keyword>
<comment type="caution">
    <text evidence="2">The sequence shown here is derived from an EMBL/GenBank/DDBJ whole genome shotgun (WGS) entry which is preliminary data.</text>
</comment>
<gene>
    <name evidence="2" type="ORF">DU478_20555</name>
</gene>
<keyword evidence="3" id="KW-1185">Reference proteome</keyword>
<evidence type="ECO:0000256" key="1">
    <source>
        <dbReference type="SAM" id="SignalP"/>
    </source>
</evidence>
<feature type="signal peptide" evidence="1">
    <location>
        <begin position="1"/>
        <end position="34"/>
    </location>
</feature>
<name>A0A369TGM3_9RHOB</name>
<accession>A0A369TGM3</accession>
<evidence type="ECO:0000313" key="2">
    <source>
        <dbReference type="EMBL" id="RDD64390.1"/>
    </source>
</evidence>
<dbReference type="RefSeq" id="WP_114512743.1">
    <property type="nucleotide sequence ID" value="NZ_QPMK01000023.1"/>
</dbReference>
<sequence>MTQPTPCTASRSFPPTAALAALLLSLAAAAPAQEAVFGEGVDISDLDTTQADLFVTGDTVLDDSVCIGNACVETESFPEETLLRITDDDIRVEFIDTTPGASPFPGNDWALLINDIVSGGLDRFSIADLNDGTVPFTIEAGAPDNALWITEFGNVGLGTMFPRDELHITSATFPAVTLEQDTSGGLPAADWRISGSHNGLAIAQDQFAVFRLQQNVPPGSFVMESNGDLGLGTGVGVGGPAAAPLHILRTDNSARVLVEDTGASGAQELFKLSNNGGSYFTFENTDAGTTWFFTHENSAPNRFIIADAVADGPEMSLTAEGDLTIPGQLFTAGSCAAGCDRVFDADYPLPSIPEQAAMMRAKKHLPAVGPTPEDGPFNITAMTGGMLNELEKAHLYIARLHDTVETERARNAALAARVARLEALIGAGAPKR</sequence>
<feature type="chain" id="PRO_5016803544" evidence="1">
    <location>
        <begin position="35"/>
        <end position="432"/>
    </location>
</feature>
<organism evidence="2 3">
    <name type="scientific">Thalassococcus profundi</name>
    <dbReference type="NCBI Taxonomy" id="2282382"/>
    <lineage>
        <taxon>Bacteria</taxon>
        <taxon>Pseudomonadati</taxon>
        <taxon>Pseudomonadota</taxon>
        <taxon>Alphaproteobacteria</taxon>
        <taxon>Rhodobacterales</taxon>
        <taxon>Roseobacteraceae</taxon>
        <taxon>Thalassococcus</taxon>
    </lineage>
</organism>
<dbReference type="OrthoDB" id="4463518at2"/>
<protein>
    <submittedName>
        <fullName evidence="2">Uncharacterized protein</fullName>
    </submittedName>
</protein>
<dbReference type="EMBL" id="QPMK01000023">
    <property type="protein sequence ID" value="RDD64390.1"/>
    <property type="molecule type" value="Genomic_DNA"/>
</dbReference>
<reference evidence="2 3" key="1">
    <citation type="submission" date="2018-07" db="EMBL/GenBank/DDBJ databases">
        <title>Thalassococcus profundi sp. nov., a marine bacterium isolated from deep seawater of Okinawa Trough.</title>
        <authorList>
            <person name="Yu M."/>
        </authorList>
    </citation>
    <scope>NUCLEOTIDE SEQUENCE [LARGE SCALE GENOMIC DNA]</scope>
    <source>
        <strain evidence="2 3">WRAS1</strain>
    </source>
</reference>
<dbReference type="Proteomes" id="UP000253977">
    <property type="component" value="Unassembled WGS sequence"/>
</dbReference>
<proteinExistence type="predicted"/>
<evidence type="ECO:0000313" key="3">
    <source>
        <dbReference type="Proteomes" id="UP000253977"/>
    </source>
</evidence>
<dbReference type="AlphaFoldDB" id="A0A369TGM3"/>